<feature type="signal peptide" evidence="2">
    <location>
        <begin position="1"/>
        <end position="26"/>
    </location>
</feature>
<evidence type="ECO:0008006" key="5">
    <source>
        <dbReference type="Google" id="ProtNLM"/>
    </source>
</evidence>
<accession>A0AAQ3WT18</accession>
<proteinExistence type="inferred from homology"/>
<dbReference type="PANTHER" id="PTHR45642:SF60">
    <property type="entry name" value="GDSL ESTERASE_LIPASE"/>
    <property type="match status" value="1"/>
</dbReference>
<comment type="similarity">
    <text evidence="1">Belongs to the 'GDSL' lipolytic enzyme family.</text>
</comment>
<evidence type="ECO:0000256" key="2">
    <source>
        <dbReference type="SAM" id="SignalP"/>
    </source>
</evidence>
<keyword evidence="2" id="KW-0732">Signal</keyword>
<dbReference type="FunFam" id="3.40.50.1110:FF:000003">
    <property type="entry name" value="GDSL esterase/lipase APG"/>
    <property type="match status" value="1"/>
</dbReference>
<sequence>MDRQERCLLLLLGLLAAAFLLVSCEAKAQQQPVVPALVTFGDSQVDVGNNDYVDNSFIGKANMPPYGRDFKDHVATGRFCNGKLPIDIIAERLGFSSYPPAYLSPQASGQNLLIGANFASAGSGFYDDAPFKSQYITLSQQLEYFKEYQSKLAAVTGNSSKAQSIISGALYIICTGANDFHLNYYFNPSLLTTLTFEQFCQRLLVIFNNTITQLYDAGARRIGVVSLPPVGCYPLGMTVFGLGSSHGCVPWLNTNAQSFNAKLSAAVAALSSSERYAGLKIALLDIYTPVHGLVTSPGSYGFVEAKRGCCATGTVEFAVLCNAYAPGTCPDASRYVFWDAAHPTEAANQVIADYILAHGINDLVA</sequence>
<feature type="chain" id="PRO_5042931856" description="GDSL esterase/lipase APG" evidence="2">
    <location>
        <begin position="27"/>
        <end position="365"/>
    </location>
</feature>
<dbReference type="AlphaFoldDB" id="A0AAQ3WT18"/>
<protein>
    <recommendedName>
        <fullName evidence="5">GDSL esterase/lipase APG</fullName>
    </recommendedName>
</protein>
<keyword evidence="4" id="KW-1185">Reference proteome</keyword>
<evidence type="ECO:0000313" key="3">
    <source>
        <dbReference type="EMBL" id="WVZ72386.1"/>
    </source>
</evidence>
<dbReference type="SUPFAM" id="SSF52266">
    <property type="entry name" value="SGNH hydrolase"/>
    <property type="match status" value="1"/>
</dbReference>
<dbReference type="PANTHER" id="PTHR45642">
    <property type="entry name" value="GDSL ESTERASE/LIPASE EXL3"/>
    <property type="match status" value="1"/>
</dbReference>
<dbReference type="InterPro" id="IPR035669">
    <property type="entry name" value="SGNH_plant_lipase-like"/>
</dbReference>
<dbReference type="GO" id="GO:0016788">
    <property type="term" value="F:hydrolase activity, acting on ester bonds"/>
    <property type="evidence" value="ECO:0007669"/>
    <property type="project" value="InterPro"/>
</dbReference>
<dbReference type="InterPro" id="IPR001087">
    <property type="entry name" value="GDSL"/>
</dbReference>
<dbReference type="InterPro" id="IPR036514">
    <property type="entry name" value="SGNH_hydro_sf"/>
</dbReference>
<dbReference type="Pfam" id="PF00657">
    <property type="entry name" value="Lipase_GDSL"/>
    <property type="match status" value="1"/>
</dbReference>
<reference evidence="3 4" key="1">
    <citation type="submission" date="2024-02" db="EMBL/GenBank/DDBJ databases">
        <title>High-quality chromosome-scale genome assembly of Pensacola bahiagrass (Paspalum notatum Flugge var. saurae).</title>
        <authorList>
            <person name="Vega J.M."/>
            <person name="Podio M."/>
            <person name="Orjuela J."/>
            <person name="Siena L.A."/>
            <person name="Pessino S.C."/>
            <person name="Combes M.C."/>
            <person name="Mariac C."/>
            <person name="Albertini E."/>
            <person name="Pupilli F."/>
            <person name="Ortiz J.P.A."/>
            <person name="Leblanc O."/>
        </authorList>
    </citation>
    <scope>NUCLEOTIDE SEQUENCE [LARGE SCALE GENOMIC DNA]</scope>
    <source>
        <strain evidence="3">R1</strain>
        <tissue evidence="3">Leaf</tissue>
    </source>
</reference>
<dbReference type="PROSITE" id="PS51257">
    <property type="entry name" value="PROKAR_LIPOPROTEIN"/>
    <property type="match status" value="1"/>
</dbReference>
<dbReference type="GO" id="GO:0048046">
    <property type="term" value="C:apoplast"/>
    <property type="evidence" value="ECO:0007669"/>
    <property type="project" value="TreeGrafter"/>
</dbReference>
<dbReference type="CDD" id="cd01837">
    <property type="entry name" value="SGNH_plant_lipase_like"/>
    <property type="match status" value="1"/>
</dbReference>
<dbReference type="InterPro" id="IPR050592">
    <property type="entry name" value="GDSL_lipolytic_enzyme"/>
</dbReference>
<evidence type="ECO:0000256" key="1">
    <source>
        <dbReference type="ARBA" id="ARBA00008668"/>
    </source>
</evidence>
<name>A0AAQ3WT18_PASNO</name>
<dbReference type="Proteomes" id="UP001341281">
    <property type="component" value="Chromosome 04"/>
</dbReference>
<gene>
    <name evidence="3" type="ORF">U9M48_020855</name>
</gene>
<dbReference type="EMBL" id="CP144748">
    <property type="protein sequence ID" value="WVZ72386.1"/>
    <property type="molecule type" value="Genomic_DNA"/>
</dbReference>
<dbReference type="Gene3D" id="3.40.50.1110">
    <property type="entry name" value="SGNH hydrolase"/>
    <property type="match status" value="1"/>
</dbReference>
<evidence type="ECO:0000313" key="4">
    <source>
        <dbReference type="Proteomes" id="UP001341281"/>
    </source>
</evidence>
<organism evidence="3 4">
    <name type="scientific">Paspalum notatum var. saurae</name>
    <dbReference type="NCBI Taxonomy" id="547442"/>
    <lineage>
        <taxon>Eukaryota</taxon>
        <taxon>Viridiplantae</taxon>
        <taxon>Streptophyta</taxon>
        <taxon>Embryophyta</taxon>
        <taxon>Tracheophyta</taxon>
        <taxon>Spermatophyta</taxon>
        <taxon>Magnoliopsida</taxon>
        <taxon>Liliopsida</taxon>
        <taxon>Poales</taxon>
        <taxon>Poaceae</taxon>
        <taxon>PACMAD clade</taxon>
        <taxon>Panicoideae</taxon>
        <taxon>Andropogonodae</taxon>
        <taxon>Paspaleae</taxon>
        <taxon>Paspalinae</taxon>
        <taxon>Paspalum</taxon>
    </lineage>
</organism>